<dbReference type="Proteomes" id="UP000184063">
    <property type="component" value="Unassembled WGS sequence"/>
</dbReference>
<gene>
    <name evidence="2" type="ORF">ASPFODRAFT_712165</name>
</gene>
<dbReference type="VEuPathDB" id="FungiDB:ASPFODRAFT_712165"/>
<feature type="region of interest" description="Disordered" evidence="1">
    <location>
        <begin position="1"/>
        <end position="66"/>
    </location>
</feature>
<feature type="compositionally biased region" description="Basic and acidic residues" evidence="1">
    <location>
        <begin position="14"/>
        <end position="28"/>
    </location>
</feature>
<reference evidence="3" key="1">
    <citation type="journal article" date="2017" name="Genome Biol.">
        <title>Comparative genomics reveals high biological diversity and specific adaptations in the industrially and medically important fungal genus Aspergillus.</title>
        <authorList>
            <person name="de Vries R.P."/>
            <person name="Riley R."/>
            <person name="Wiebenga A."/>
            <person name="Aguilar-Osorio G."/>
            <person name="Amillis S."/>
            <person name="Uchima C.A."/>
            <person name="Anderluh G."/>
            <person name="Asadollahi M."/>
            <person name="Askin M."/>
            <person name="Barry K."/>
            <person name="Battaglia E."/>
            <person name="Bayram O."/>
            <person name="Benocci T."/>
            <person name="Braus-Stromeyer S.A."/>
            <person name="Caldana C."/>
            <person name="Canovas D."/>
            <person name="Cerqueira G.C."/>
            <person name="Chen F."/>
            <person name="Chen W."/>
            <person name="Choi C."/>
            <person name="Clum A."/>
            <person name="Dos Santos R.A."/>
            <person name="Damasio A.R."/>
            <person name="Diallinas G."/>
            <person name="Emri T."/>
            <person name="Fekete E."/>
            <person name="Flipphi M."/>
            <person name="Freyberg S."/>
            <person name="Gallo A."/>
            <person name="Gournas C."/>
            <person name="Habgood R."/>
            <person name="Hainaut M."/>
            <person name="Harispe M.L."/>
            <person name="Henrissat B."/>
            <person name="Hilden K.S."/>
            <person name="Hope R."/>
            <person name="Hossain A."/>
            <person name="Karabika E."/>
            <person name="Karaffa L."/>
            <person name="Karanyi Z."/>
            <person name="Krasevec N."/>
            <person name="Kuo A."/>
            <person name="Kusch H."/>
            <person name="LaButti K."/>
            <person name="Lagendijk E.L."/>
            <person name="Lapidus A."/>
            <person name="Levasseur A."/>
            <person name="Lindquist E."/>
            <person name="Lipzen A."/>
            <person name="Logrieco A.F."/>
            <person name="MacCabe A."/>
            <person name="Maekelae M.R."/>
            <person name="Malavazi I."/>
            <person name="Melin P."/>
            <person name="Meyer V."/>
            <person name="Mielnichuk N."/>
            <person name="Miskei M."/>
            <person name="Molnar A.P."/>
            <person name="Mule G."/>
            <person name="Ngan C.Y."/>
            <person name="Orejas M."/>
            <person name="Orosz E."/>
            <person name="Ouedraogo J.P."/>
            <person name="Overkamp K.M."/>
            <person name="Park H.-S."/>
            <person name="Perrone G."/>
            <person name="Piumi F."/>
            <person name="Punt P.J."/>
            <person name="Ram A.F."/>
            <person name="Ramon A."/>
            <person name="Rauscher S."/>
            <person name="Record E."/>
            <person name="Riano-Pachon D.M."/>
            <person name="Robert V."/>
            <person name="Roehrig J."/>
            <person name="Ruller R."/>
            <person name="Salamov A."/>
            <person name="Salih N.S."/>
            <person name="Samson R.A."/>
            <person name="Sandor E."/>
            <person name="Sanguinetti M."/>
            <person name="Schuetze T."/>
            <person name="Sepcic K."/>
            <person name="Shelest E."/>
            <person name="Sherlock G."/>
            <person name="Sophianopoulou V."/>
            <person name="Squina F.M."/>
            <person name="Sun H."/>
            <person name="Susca A."/>
            <person name="Todd R.B."/>
            <person name="Tsang A."/>
            <person name="Unkles S.E."/>
            <person name="van de Wiele N."/>
            <person name="van Rossen-Uffink D."/>
            <person name="Oliveira J.V."/>
            <person name="Vesth T.C."/>
            <person name="Visser J."/>
            <person name="Yu J.-H."/>
            <person name="Zhou M."/>
            <person name="Andersen M.R."/>
            <person name="Archer D.B."/>
            <person name="Baker S.E."/>
            <person name="Benoit I."/>
            <person name="Brakhage A.A."/>
            <person name="Braus G.H."/>
            <person name="Fischer R."/>
            <person name="Frisvad J.C."/>
            <person name="Goldman G.H."/>
            <person name="Houbraken J."/>
            <person name="Oakley B."/>
            <person name="Pocsi I."/>
            <person name="Scazzocchio C."/>
            <person name="Seiboth B."/>
            <person name="vanKuyk P.A."/>
            <person name="Wortman J."/>
            <person name="Dyer P.S."/>
            <person name="Grigoriev I.V."/>
        </authorList>
    </citation>
    <scope>NUCLEOTIDE SEQUENCE [LARGE SCALE GENOMIC DNA]</scope>
    <source>
        <strain evidence="3">CBS 106.47</strain>
    </source>
</reference>
<dbReference type="AlphaFoldDB" id="A0A1M3SZB3"/>
<feature type="region of interest" description="Disordered" evidence="1">
    <location>
        <begin position="385"/>
        <end position="417"/>
    </location>
</feature>
<protein>
    <submittedName>
        <fullName evidence="2">Uncharacterized protein</fullName>
    </submittedName>
</protein>
<name>A0A1M3SZB3_ASPLC</name>
<sequence>MDKQHLLPPLEANDPPKSRNGRRTDTHVRRSAPSGKEGSVSVAALFRRNQEDTSTTEPVGGYQDIGEAPTKCSRICPCEECQRRGNTCVPRSRLDRRKENIVLTTPTGTRAGRPQNGDIYADQSSRESLRMSEVPASESTVRDQWSASNLGHALIATIPCDNIAKHGPPITCPANVTSGEEWNMVRNNCDSRLSWETGANTGWRAPCNAFISPDSYISTDNLTGEPMPESWFSPPWYKETGLQTTVFEPFRGWNRSQFRYLVGSETNVSSHPPIPAQQPGGPFEGGAEESWYPNTRQIMPIRGAHLQEQYPPGPSFDLPELIPSVAVGLSSITETVLPSFPSFPRVQQAEEASLALPTESPMLSPPWSSLATIPAKAHIADIRSRSLHQQPSSPIPYSKHRVTSTSVATQCGGLSRH</sequence>
<evidence type="ECO:0000256" key="1">
    <source>
        <dbReference type="SAM" id="MobiDB-lite"/>
    </source>
</evidence>
<evidence type="ECO:0000313" key="3">
    <source>
        <dbReference type="Proteomes" id="UP000184063"/>
    </source>
</evidence>
<accession>A0A1M3SZB3</accession>
<dbReference type="OrthoDB" id="4385702at2759"/>
<evidence type="ECO:0000313" key="2">
    <source>
        <dbReference type="EMBL" id="OJZ79837.1"/>
    </source>
</evidence>
<dbReference type="EMBL" id="KV878270">
    <property type="protein sequence ID" value="OJZ79837.1"/>
    <property type="molecule type" value="Genomic_DNA"/>
</dbReference>
<organism evidence="2 3">
    <name type="scientific">Aspergillus luchuensis (strain CBS 106.47)</name>
    <dbReference type="NCBI Taxonomy" id="1137211"/>
    <lineage>
        <taxon>Eukaryota</taxon>
        <taxon>Fungi</taxon>
        <taxon>Dikarya</taxon>
        <taxon>Ascomycota</taxon>
        <taxon>Pezizomycotina</taxon>
        <taxon>Eurotiomycetes</taxon>
        <taxon>Eurotiomycetidae</taxon>
        <taxon>Eurotiales</taxon>
        <taxon>Aspergillaceae</taxon>
        <taxon>Aspergillus</taxon>
        <taxon>Aspergillus subgen. Circumdati</taxon>
    </lineage>
</organism>
<feature type="region of interest" description="Disordered" evidence="1">
    <location>
        <begin position="106"/>
        <end position="128"/>
    </location>
</feature>
<proteinExistence type="predicted"/>